<proteinExistence type="predicted"/>
<dbReference type="PANTHER" id="PTHR23150">
    <property type="entry name" value="SULFATASE MODIFYING FACTOR 1, 2"/>
    <property type="match status" value="1"/>
</dbReference>
<dbReference type="PANTHER" id="PTHR23150:SF35">
    <property type="entry name" value="BLL6746 PROTEIN"/>
    <property type="match status" value="1"/>
</dbReference>
<keyword evidence="2" id="KW-0812">Transmembrane</keyword>
<dbReference type="InterPro" id="IPR042095">
    <property type="entry name" value="SUMF_sf"/>
</dbReference>
<reference evidence="5" key="1">
    <citation type="submission" date="2019-02" db="EMBL/GenBank/DDBJ databases">
        <authorList>
            <person name="Gruber-Vodicka R. H."/>
            <person name="Seah K. B. B."/>
        </authorList>
    </citation>
    <scope>NUCLEOTIDE SEQUENCE</scope>
    <source>
        <strain evidence="5">BECK_BZ126</strain>
    </source>
</reference>
<feature type="domain" description="PEGA" evidence="4">
    <location>
        <begin position="229"/>
        <end position="289"/>
    </location>
</feature>
<organism evidence="5">
    <name type="scientific">Candidatus Kentrum sp. TC</name>
    <dbReference type="NCBI Taxonomy" id="2126339"/>
    <lineage>
        <taxon>Bacteria</taxon>
        <taxon>Pseudomonadati</taxon>
        <taxon>Pseudomonadota</taxon>
        <taxon>Gammaproteobacteria</taxon>
        <taxon>Candidatus Kentrum</taxon>
    </lineage>
</organism>
<dbReference type="GO" id="GO:0120147">
    <property type="term" value="F:formylglycine-generating oxidase activity"/>
    <property type="evidence" value="ECO:0007669"/>
    <property type="project" value="TreeGrafter"/>
</dbReference>
<evidence type="ECO:0000256" key="1">
    <source>
        <dbReference type="SAM" id="MobiDB-lite"/>
    </source>
</evidence>
<feature type="region of interest" description="Disordered" evidence="1">
    <location>
        <begin position="418"/>
        <end position="441"/>
    </location>
</feature>
<sequence>MNTDPKSIPPMETPPEIRLDIKGLDDGNYALSRINWKKYAIGIVVLFITAGVVWCFVLSEEPCYSSSRAQLAVDANVSDVNVPNAMVYIDGKDSGLLTPAFYTLEPGEYRIRVEKTGFYPIEARITLARGEKHTLHAALAPSCEDGQCPTDLVVKANVSGSKLHIDGKLVGQTGRTLHPLSPGKHKIEVKKEGYQPFETTIDVAMGGKHMLYAVLIPSSSCKEGQCPTDLVVKANVSEGDVYIDRKPAGKTDLMLHALSPGKHKIEVKKEGYQPFETTIDVATGGKHTLHTVLIPNTPCKGGQCPTDLVVKTNVSGSNVHIDGKLAGPTGPTPYTLSPGKHKIEVATKKGCPPLETMIDAAAGEKHRLHVVFASRKRSRIVSPWPKNPAHAGYRELCARIGGEPKPPKMREIIVSEKEHADSPEDASLSPSDEDPQRHAPKPFFLGVTEVTFDEYDRFACDTGRELPHDSGWGRGRHPVINVDWNDASAYAEWLAKETGKGFRLPTEEEWEYAARGNTTTRYFWGDDAKSACAHANGYDESAKTVHEYYWDHLSCDDGQANTAPVGSYLPNSFELWDMIGNVREWTASCWQGNPIFPSKNGAPTPQEPEVCAWRVIRGGAWLSPPSSLESTHSGKFTADGASNSIGFRLAKDL</sequence>
<keyword evidence="2" id="KW-1133">Transmembrane helix</keyword>
<dbReference type="Pfam" id="PF03781">
    <property type="entry name" value="FGE-sulfatase"/>
    <property type="match status" value="1"/>
</dbReference>
<feature type="domain" description="PEGA" evidence="4">
    <location>
        <begin position="151"/>
        <end position="206"/>
    </location>
</feature>
<accession>A0A451ADC3</accession>
<evidence type="ECO:0000259" key="4">
    <source>
        <dbReference type="Pfam" id="PF08308"/>
    </source>
</evidence>
<dbReference type="EMBL" id="CAADFW010000112">
    <property type="protein sequence ID" value="VFK64015.1"/>
    <property type="molecule type" value="Genomic_DNA"/>
</dbReference>
<dbReference type="InterPro" id="IPR016187">
    <property type="entry name" value="CTDL_fold"/>
</dbReference>
<feature type="domain" description="PEGA" evidence="4">
    <location>
        <begin position="81"/>
        <end position="141"/>
    </location>
</feature>
<dbReference type="Gene3D" id="3.90.1580.10">
    <property type="entry name" value="paralog of FGE (formylglycine-generating enzyme)"/>
    <property type="match status" value="1"/>
</dbReference>
<evidence type="ECO:0000259" key="3">
    <source>
        <dbReference type="Pfam" id="PF03781"/>
    </source>
</evidence>
<dbReference type="InterPro" id="IPR013229">
    <property type="entry name" value="PEGA"/>
</dbReference>
<evidence type="ECO:0000313" key="5">
    <source>
        <dbReference type="EMBL" id="VFK64015.1"/>
    </source>
</evidence>
<dbReference type="InterPro" id="IPR051043">
    <property type="entry name" value="Sulfatase_Mod_Factor_Kinase"/>
</dbReference>
<feature type="domain" description="Sulfatase-modifying factor enzyme-like" evidence="3">
    <location>
        <begin position="436"/>
        <end position="651"/>
    </location>
</feature>
<dbReference type="InterPro" id="IPR005532">
    <property type="entry name" value="SUMF_dom"/>
</dbReference>
<dbReference type="AlphaFoldDB" id="A0A451ADC3"/>
<gene>
    <name evidence="5" type="ORF">BECKTC1821F_GA0114240_11126</name>
</gene>
<name>A0A451ADC3_9GAMM</name>
<evidence type="ECO:0000256" key="2">
    <source>
        <dbReference type="SAM" id="Phobius"/>
    </source>
</evidence>
<protein>
    <submittedName>
        <fullName evidence="5">Formylglycine-generating enzyme, required for sulfatase activity, contains SUMF1/FGE domain</fullName>
    </submittedName>
</protein>
<feature type="domain" description="PEGA" evidence="4">
    <location>
        <begin position="307"/>
        <end position="372"/>
    </location>
</feature>
<keyword evidence="2" id="KW-0472">Membrane</keyword>
<dbReference type="SUPFAM" id="SSF56436">
    <property type="entry name" value="C-type lectin-like"/>
    <property type="match status" value="1"/>
</dbReference>
<feature type="transmembrane region" description="Helical" evidence="2">
    <location>
        <begin position="39"/>
        <end position="59"/>
    </location>
</feature>
<dbReference type="Pfam" id="PF08308">
    <property type="entry name" value="PEGA"/>
    <property type="match status" value="4"/>
</dbReference>